<dbReference type="Gene3D" id="3.30.70.260">
    <property type="match status" value="1"/>
</dbReference>
<dbReference type="RefSeq" id="WP_281752781.1">
    <property type="nucleotide sequence ID" value="NZ_BRVP01000005.1"/>
</dbReference>
<dbReference type="AlphaFoldDB" id="A0A9W6EUK2"/>
<proteinExistence type="predicted"/>
<dbReference type="Pfam" id="PF04359">
    <property type="entry name" value="DUF493"/>
    <property type="match status" value="1"/>
</dbReference>
<dbReference type="SUPFAM" id="SSF117991">
    <property type="entry name" value="YbeD/HP0495-like"/>
    <property type="match status" value="1"/>
</dbReference>
<dbReference type="Proteomes" id="UP001143545">
    <property type="component" value="Unassembled WGS sequence"/>
</dbReference>
<name>A0A9W6EUK2_9FLAO</name>
<gene>
    <name evidence="1" type="ORF">NBRC110019_08700</name>
</gene>
<sequence length="95" mass="10915">MSTEKEEEFYSRLKEELGNTSLWPSEYLYKFIIPSDAEKMAYIEGLFNGKNADIKTKESATGKFCSISIKLKLKNPDEVIYYYKEVGKIEGVIAL</sequence>
<evidence type="ECO:0000313" key="1">
    <source>
        <dbReference type="EMBL" id="GLB51831.1"/>
    </source>
</evidence>
<dbReference type="InterPro" id="IPR027471">
    <property type="entry name" value="YbeD-like_sf"/>
</dbReference>
<keyword evidence="2" id="KW-1185">Reference proteome</keyword>
<evidence type="ECO:0000313" key="2">
    <source>
        <dbReference type="Proteomes" id="UP001143545"/>
    </source>
</evidence>
<dbReference type="InterPro" id="IPR007454">
    <property type="entry name" value="UPF0250_YbeD-like"/>
</dbReference>
<accession>A0A9W6EUK2</accession>
<comment type="caution">
    <text evidence="1">The sequence shown here is derived from an EMBL/GenBank/DDBJ whole genome shotgun (WGS) entry which is preliminary data.</text>
</comment>
<protein>
    <submittedName>
        <fullName evidence="1">DUF493 domain-containing protein</fullName>
    </submittedName>
</protein>
<reference evidence="1" key="1">
    <citation type="submission" date="2022-07" db="EMBL/GenBank/DDBJ databases">
        <title>Taxonomy of Novel Oxalotrophic and Methylotrophic Bacteria.</title>
        <authorList>
            <person name="Sahin N."/>
            <person name="Tani A."/>
        </authorList>
    </citation>
    <scope>NUCLEOTIDE SEQUENCE</scope>
    <source>
        <strain evidence="1">AM327</strain>
    </source>
</reference>
<organism evidence="1 2">
    <name type="scientific">Neptunitalea chrysea</name>
    <dbReference type="NCBI Taxonomy" id="1647581"/>
    <lineage>
        <taxon>Bacteria</taxon>
        <taxon>Pseudomonadati</taxon>
        <taxon>Bacteroidota</taxon>
        <taxon>Flavobacteriia</taxon>
        <taxon>Flavobacteriales</taxon>
        <taxon>Flavobacteriaceae</taxon>
        <taxon>Neptunitalea</taxon>
    </lineage>
</organism>
<dbReference type="EMBL" id="BRVP01000005">
    <property type="protein sequence ID" value="GLB51831.1"/>
    <property type="molecule type" value="Genomic_DNA"/>
</dbReference>